<feature type="transmembrane region" description="Helical" evidence="1">
    <location>
        <begin position="106"/>
        <end position="126"/>
    </location>
</feature>
<feature type="transmembrane region" description="Helical" evidence="1">
    <location>
        <begin position="75"/>
        <end position="94"/>
    </location>
</feature>
<protein>
    <recommendedName>
        <fullName evidence="4">EamA-like transporter family protein</fullName>
    </recommendedName>
</protein>
<keyword evidence="1" id="KW-0472">Membrane</keyword>
<dbReference type="EMBL" id="NVUL01000021">
    <property type="protein sequence ID" value="PCI79131.1"/>
    <property type="molecule type" value="Genomic_DNA"/>
</dbReference>
<evidence type="ECO:0000313" key="3">
    <source>
        <dbReference type="Proteomes" id="UP000218767"/>
    </source>
</evidence>
<dbReference type="AlphaFoldDB" id="A0A2A4XA19"/>
<keyword evidence="1" id="KW-0812">Transmembrane</keyword>
<dbReference type="PANTHER" id="PTHR34821">
    <property type="entry name" value="INNER MEMBRANE PROTEIN YDCZ"/>
    <property type="match status" value="1"/>
</dbReference>
<comment type="caution">
    <text evidence="2">The sequence shown here is derived from an EMBL/GenBank/DDBJ whole genome shotgun (WGS) entry which is preliminary data.</text>
</comment>
<feature type="transmembrane region" description="Helical" evidence="1">
    <location>
        <begin position="132"/>
        <end position="150"/>
    </location>
</feature>
<dbReference type="Proteomes" id="UP000218767">
    <property type="component" value="Unassembled WGS sequence"/>
</dbReference>
<name>A0A2A4XA19_9GAMM</name>
<evidence type="ECO:0000256" key="1">
    <source>
        <dbReference type="SAM" id="Phobius"/>
    </source>
</evidence>
<feature type="transmembrane region" description="Helical" evidence="1">
    <location>
        <begin position="39"/>
        <end position="60"/>
    </location>
</feature>
<dbReference type="Pfam" id="PF04657">
    <property type="entry name" value="DMT_YdcZ"/>
    <property type="match status" value="1"/>
</dbReference>
<accession>A0A2A4XA19</accession>
<dbReference type="InterPro" id="IPR006750">
    <property type="entry name" value="YdcZ"/>
</dbReference>
<dbReference type="PANTHER" id="PTHR34821:SF2">
    <property type="entry name" value="INNER MEMBRANE PROTEIN YDCZ"/>
    <property type="match status" value="1"/>
</dbReference>
<evidence type="ECO:0008006" key="4">
    <source>
        <dbReference type="Google" id="ProtNLM"/>
    </source>
</evidence>
<keyword evidence="1" id="KW-1133">Transmembrane helix</keyword>
<gene>
    <name evidence="2" type="ORF">COB20_05450</name>
</gene>
<reference evidence="3" key="1">
    <citation type="submission" date="2017-08" db="EMBL/GenBank/DDBJ databases">
        <title>A dynamic microbial community with high functional redundancy inhabits the cold, oxic subseafloor aquifer.</title>
        <authorList>
            <person name="Tully B.J."/>
            <person name="Wheat C.G."/>
            <person name="Glazer B.T."/>
            <person name="Huber J.A."/>
        </authorList>
    </citation>
    <scope>NUCLEOTIDE SEQUENCE [LARGE SCALE GENOMIC DNA]</scope>
</reference>
<dbReference type="GO" id="GO:0005886">
    <property type="term" value="C:plasma membrane"/>
    <property type="evidence" value="ECO:0007669"/>
    <property type="project" value="TreeGrafter"/>
</dbReference>
<evidence type="ECO:0000313" key="2">
    <source>
        <dbReference type="EMBL" id="PCI79131.1"/>
    </source>
</evidence>
<feature type="transmembrane region" description="Helical" evidence="1">
    <location>
        <begin position="12"/>
        <end position="32"/>
    </location>
</feature>
<sequence length="152" mass="16184">MIELPQNSTLYALIMLCAGIGIPVMAALNAGLGTKLQSPALAASILFVVAMAASVLFLLLVEGIPTSFSAPSMPFYYYLGGLFIVFYVLGVTWIAPRFGIGNAISFVLLGQMLSMATIDQFGLMGAPQTSLTLPRLMGLIFMLIGVFLVVRK</sequence>
<organism evidence="2 3">
    <name type="scientific">SAR86 cluster bacterium</name>
    <dbReference type="NCBI Taxonomy" id="2030880"/>
    <lineage>
        <taxon>Bacteria</taxon>
        <taxon>Pseudomonadati</taxon>
        <taxon>Pseudomonadota</taxon>
        <taxon>Gammaproteobacteria</taxon>
        <taxon>SAR86 cluster</taxon>
    </lineage>
</organism>
<proteinExistence type="predicted"/>